<keyword evidence="1" id="KW-0812">Transmembrane</keyword>
<accession>A0A561SPY3</accession>
<dbReference type="EMBL" id="VIWU01000001">
    <property type="protein sequence ID" value="TWF76925.1"/>
    <property type="molecule type" value="Genomic_DNA"/>
</dbReference>
<keyword evidence="3" id="KW-1185">Reference proteome</keyword>
<name>A0A561SPY3_9PSEU</name>
<sequence length="43" mass="4698">MQWLFTGVLLATCAGIVTFTGYLLRRLFTTAPAELDPSAEPKP</sequence>
<gene>
    <name evidence="2" type="ORF">FHX44_112824</name>
</gene>
<proteinExistence type="predicted"/>
<dbReference type="AlphaFoldDB" id="A0A561SPY3"/>
<organism evidence="2 3">
    <name type="scientific">Pseudonocardia hierapolitana</name>
    <dbReference type="NCBI Taxonomy" id="1128676"/>
    <lineage>
        <taxon>Bacteria</taxon>
        <taxon>Bacillati</taxon>
        <taxon>Actinomycetota</taxon>
        <taxon>Actinomycetes</taxon>
        <taxon>Pseudonocardiales</taxon>
        <taxon>Pseudonocardiaceae</taxon>
        <taxon>Pseudonocardia</taxon>
    </lineage>
</organism>
<comment type="caution">
    <text evidence="2">The sequence shown here is derived from an EMBL/GenBank/DDBJ whole genome shotgun (WGS) entry which is preliminary data.</text>
</comment>
<evidence type="ECO:0000256" key="1">
    <source>
        <dbReference type="SAM" id="Phobius"/>
    </source>
</evidence>
<evidence type="ECO:0000313" key="3">
    <source>
        <dbReference type="Proteomes" id="UP000321261"/>
    </source>
</evidence>
<keyword evidence="1" id="KW-1133">Transmembrane helix</keyword>
<feature type="transmembrane region" description="Helical" evidence="1">
    <location>
        <begin position="6"/>
        <end position="24"/>
    </location>
</feature>
<keyword evidence="1" id="KW-0472">Membrane</keyword>
<protein>
    <submittedName>
        <fullName evidence="2">Uncharacterized protein</fullName>
    </submittedName>
</protein>
<evidence type="ECO:0000313" key="2">
    <source>
        <dbReference type="EMBL" id="TWF76925.1"/>
    </source>
</evidence>
<dbReference type="Proteomes" id="UP000321261">
    <property type="component" value="Unassembled WGS sequence"/>
</dbReference>
<reference evidence="2 3" key="1">
    <citation type="submission" date="2019-06" db="EMBL/GenBank/DDBJ databases">
        <title>Sequencing the genomes of 1000 actinobacteria strains.</title>
        <authorList>
            <person name="Klenk H.-P."/>
        </authorList>
    </citation>
    <scope>NUCLEOTIDE SEQUENCE [LARGE SCALE GENOMIC DNA]</scope>
    <source>
        <strain evidence="2 3">DSM 45671</strain>
    </source>
</reference>